<evidence type="ECO:0000313" key="2">
    <source>
        <dbReference type="Proteomes" id="UP001235030"/>
    </source>
</evidence>
<evidence type="ECO:0000313" key="1">
    <source>
        <dbReference type="EMBL" id="WMT82328.1"/>
    </source>
</evidence>
<name>A0ABY9Q2Y3_9FIRM</name>
<reference evidence="1 2" key="1">
    <citation type="submission" date="2022-07" db="EMBL/GenBank/DDBJ databases">
        <title>Genome sequence of Terrisporobacter mayombei DSM6539.</title>
        <authorList>
            <person name="Boeer T."/>
            <person name="Bengelsdorf F.R."/>
            <person name="Daniel R."/>
            <person name="Poehlein A."/>
        </authorList>
    </citation>
    <scope>NUCLEOTIDE SEQUENCE [LARGE SCALE GENOMIC DNA]</scope>
    <source>
        <strain evidence="1 2">DSM 6539</strain>
    </source>
</reference>
<protein>
    <submittedName>
        <fullName evidence="1">Uncharacterized protein</fullName>
    </submittedName>
</protein>
<gene>
    <name evidence="1" type="ORF">TEMA_26990</name>
</gene>
<sequence>MKINEKILSFSDIYNDLDEISKKLYLESPEIWIDFSDKVGEQKLDEMVLFYAAKFNYLSILKYVIDNNVIDLNIPSKNKSYLSIKEHLLAVSKDYKSYDVYNYLDGDYKLSEDNTETEINKSSEVNEEKNHNDYFPVFLCPHCNTNILKSGYKVYEEISFSFSQDKSKSQELNRKRDNKVFCNNCNSNIDNVTTELLENMCSINNCKKCGKDLTKIGITEKIKMKFKEEDSKFIGDEKTYNCPSCDEELNESQKKYFNL</sequence>
<organism evidence="1 2">
    <name type="scientific">Terrisporobacter mayombei</name>
    <dbReference type="NCBI Taxonomy" id="1541"/>
    <lineage>
        <taxon>Bacteria</taxon>
        <taxon>Bacillati</taxon>
        <taxon>Bacillota</taxon>
        <taxon>Clostridia</taxon>
        <taxon>Peptostreptococcales</taxon>
        <taxon>Peptostreptococcaceae</taxon>
        <taxon>Terrisporobacter</taxon>
    </lineage>
</organism>
<dbReference type="Proteomes" id="UP001235030">
    <property type="component" value="Chromosome"/>
</dbReference>
<keyword evidence="2" id="KW-1185">Reference proteome</keyword>
<dbReference type="RefSeq" id="WP_228106466.1">
    <property type="nucleotide sequence ID" value="NZ_CP101637.1"/>
</dbReference>
<dbReference type="EMBL" id="CP101637">
    <property type="protein sequence ID" value="WMT82328.1"/>
    <property type="molecule type" value="Genomic_DNA"/>
</dbReference>
<accession>A0ABY9Q2Y3</accession>
<proteinExistence type="predicted"/>